<dbReference type="Pfam" id="PF23598">
    <property type="entry name" value="LRR_14"/>
    <property type="match status" value="1"/>
</dbReference>
<dbReference type="AlphaFoldDB" id="A0A976FPA5"/>
<dbReference type="InterPro" id="IPR001611">
    <property type="entry name" value="Leu-rich_rpt"/>
</dbReference>
<dbReference type="GO" id="GO:0005737">
    <property type="term" value="C:cytoplasm"/>
    <property type="evidence" value="ECO:0007669"/>
    <property type="project" value="TreeGrafter"/>
</dbReference>
<dbReference type="PRINTS" id="PR00019">
    <property type="entry name" value="LEURICHRPT"/>
</dbReference>
<dbReference type="RefSeq" id="XP_067819598.1">
    <property type="nucleotide sequence ID" value="XM_067966273.1"/>
</dbReference>
<evidence type="ECO:0000256" key="2">
    <source>
        <dbReference type="ARBA" id="ARBA00022737"/>
    </source>
</evidence>
<dbReference type="InterPro" id="IPR003591">
    <property type="entry name" value="Leu-rich_rpt_typical-subtyp"/>
</dbReference>
<evidence type="ECO:0000313" key="5">
    <source>
        <dbReference type="Proteomes" id="UP000294530"/>
    </source>
</evidence>
<evidence type="ECO:0000313" key="4">
    <source>
        <dbReference type="EMBL" id="TDH70099.1"/>
    </source>
</evidence>
<reference evidence="4 5" key="1">
    <citation type="journal article" date="2021" name="Genome Biol.">
        <title>AFLAP: assembly-free linkage analysis pipeline using k-mers from genome sequencing data.</title>
        <authorList>
            <person name="Fletcher K."/>
            <person name="Zhang L."/>
            <person name="Gil J."/>
            <person name="Han R."/>
            <person name="Cavanaugh K."/>
            <person name="Michelmore R."/>
        </authorList>
    </citation>
    <scope>NUCLEOTIDE SEQUENCE [LARGE SCALE GENOMIC DNA]</scope>
    <source>
        <strain evidence="4 5">SF5</strain>
    </source>
</reference>
<dbReference type="EMBL" id="SHOA02000019">
    <property type="protein sequence ID" value="TDH70099.1"/>
    <property type="molecule type" value="Genomic_DNA"/>
</dbReference>
<evidence type="ECO:0000259" key="3">
    <source>
        <dbReference type="Pfam" id="PF23598"/>
    </source>
</evidence>
<dbReference type="InterPro" id="IPR050216">
    <property type="entry name" value="LRR_domain-containing"/>
</dbReference>
<dbReference type="KEGG" id="blac:94351944"/>
<dbReference type="SMART" id="SM00369">
    <property type="entry name" value="LRR_TYP"/>
    <property type="match status" value="3"/>
</dbReference>
<feature type="domain" description="Disease resistance R13L4/SHOC-2-like LRR" evidence="3">
    <location>
        <begin position="25"/>
        <end position="146"/>
    </location>
</feature>
<gene>
    <name evidence="4" type="ORF">CCR75_008219</name>
</gene>
<dbReference type="InterPro" id="IPR055414">
    <property type="entry name" value="LRR_R13L4/SHOC2-like"/>
</dbReference>
<keyword evidence="2" id="KW-0677">Repeat</keyword>
<name>A0A976FPA5_BRELC</name>
<dbReference type="InterPro" id="IPR032675">
    <property type="entry name" value="LRR_dom_sf"/>
</dbReference>
<dbReference type="Gene3D" id="3.80.10.10">
    <property type="entry name" value="Ribonuclease Inhibitor"/>
    <property type="match status" value="1"/>
</dbReference>
<evidence type="ECO:0000256" key="1">
    <source>
        <dbReference type="ARBA" id="ARBA00022614"/>
    </source>
</evidence>
<keyword evidence="5" id="KW-1185">Reference proteome</keyword>
<dbReference type="Proteomes" id="UP000294530">
    <property type="component" value="Unassembled WGS sequence"/>
</dbReference>
<dbReference type="PANTHER" id="PTHR48051">
    <property type="match status" value="1"/>
</dbReference>
<protein>
    <recommendedName>
        <fullName evidence="3">Disease resistance R13L4/SHOC-2-like LRR domain-containing protein</fullName>
    </recommendedName>
</protein>
<dbReference type="PROSITE" id="PS51450">
    <property type="entry name" value="LRR"/>
    <property type="match status" value="1"/>
</dbReference>
<dbReference type="SMART" id="SM00364">
    <property type="entry name" value="LRR_BAC"/>
    <property type="match status" value="3"/>
</dbReference>
<proteinExistence type="predicted"/>
<keyword evidence="1" id="KW-0433">Leucine-rich repeat</keyword>
<dbReference type="SUPFAM" id="SSF52075">
    <property type="entry name" value="Outer arm dynein light chain 1"/>
    <property type="match status" value="1"/>
</dbReference>
<sequence length="162" mass="18389">MRVPAIATCLRDVARHGSCITELQLSKSSDLVCRQLMCEHVGDACSCRLALALERVPHLRHLDLSRNQLRMLPDAVYALQSLKTLNVQQNQLTTLSTHVQNLTQLQTLDMRHNQCKTLPVQQLETLERLQTVRIGGNKHLIQALENQELMLSDELLHKLVLT</sequence>
<organism evidence="4 5">
    <name type="scientific">Bremia lactucae</name>
    <name type="common">Lettuce downy mildew</name>
    <dbReference type="NCBI Taxonomy" id="4779"/>
    <lineage>
        <taxon>Eukaryota</taxon>
        <taxon>Sar</taxon>
        <taxon>Stramenopiles</taxon>
        <taxon>Oomycota</taxon>
        <taxon>Peronosporomycetes</taxon>
        <taxon>Peronosporales</taxon>
        <taxon>Peronosporaceae</taxon>
        <taxon>Bremia</taxon>
    </lineage>
</organism>
<dbReference type="OrthoDB" id="1394818at2759"/>
<dbReference type="PANTHER" id="PTHR48051:SF1">
    <property type="entry name" value="RAS SUPPRESSOR PROTEIN 1"/>
    <property type="match status" value="1"/>
</dbReference>
<accession>A0A976FPA5</accession>
<dbReference type="GeneID" id="94351944"/>
<comment type="caution">
    <text evidence="4">The sequence shown here is derived from an EMBL/GenBank/DDBJ whole genome shotgun (WGS) entry which is preliminary data.</text>
</comment>